<feature type="domain" description="POTRA" evidence="10">
    <location>
        <begin position="45"/>
        <end position="114"/>
    </location>
</feature>
<reference evidence="11 12" key="1">
    <citation type="submission" date="2024-04" db="EMBL/GenBank/DDBJ databases">
        <title>Novel species of the genus Ideonella isolated from streams.</title>
        <authorList>
            <person name="Lu H."/>
        </authorList>
    </citation>
    <scope>NUCLEOTIDE SEQUENCE [LARGE SCALE GENOMIC DNA]</scope>
    <source>
        <strain evidence="11 12">DXS29W</strain>
    </source>
</reference>
<evidence type="ECO:0000313" key="11">
    <source>
        <dbReference type="EMBL" id="MEK8030073.1"/>
    </source>
</evidence>
<evidence type="ECO:0000256" key="7">
    <source>
        <dbReference type="ARBA" id="ARBA00023136"/>
    </source>
</evidence>
<dbReference type="PANTHER" id="PTHR35851">
    <property type="entry name" value="CELL DIVISION PROTEIN FTSQ"/>
    <property type="match status" value="1"/>
</dbReference>
<evidence type="ECO:0000259" key="10">
    <source>
        <dbReference type="PROSITE" id="PS51779"/>
    </source>
</evidence>
<comment type="subunit">
    <text evidence="9">Part of a complex composed of FtsB, FtsL and FtsQ.</text>
</comment>
<dbReference type="InterPro" id="IPR034746">
    <property type="entry name" value="POTRA"/>
</dbReference>
<comment type="caution">
    <text evidence="11">The sequence shown here is derived from an EMBL/GenBank/DDBJ whole genome shotgun (WGS) entry which is preliminary data.</text>
</comment>
<evidence type="ECO:0000256" key="8">
    <source>
        <dbReference type="ARBA" id="ARBA00023306"/>
    </source>
</evidence>
<dbReference type="Pfam" id="PF03799">
    <property type="entry name" value="FtsQ_DivIB_C"/>
    <property type="match status" value="1"/>
</dbReference>
<evidence type="ECO:0000313" key="12">
    <source>
        <dbReference type="Proteomes" id="UP001371218"/>
    </source>
</evidence>
<name>A0ABU9BNG6_9BURK</name>
<dbReference type="Gene3D" id="3.40.50.11690">
    <property type="entry name" value="Cell division protein FtsQ/DivIB"/>
    <property type="match status" value="1"/>
</dbReference>
<accession>A0ABU9BNG6</accession>
<keyword evidence="4 9" id="KW-0132">Cell division</keyword>
<gene>
    <name evidence="9" type="primary">ftsQ</name>
    <name evidence="11" type="ORF">AACH06_04495</name>
</gene>
<feature type="transmembrane region" description="Helical" evidence="9">
    <location>
        <begin position="20"/>
        <end position="40"/>
    </location>
</feature>
<comment type="function">
    <text evidence="9">Essential cell division protein. May link together the upstream cell division proteins, which are predominantly cytoplasmic, with the downstream cell division proteins, which are predominantly periplasmic. May control correct divisome assembly.</text>
</comment>
<evidence type="ECO:0000256" key="4">
    <source>
        <dbReference type="ARBA" id="ARBA00022618"/>
    </source>
</evidence>
<sequence>MATAAASPLPPDVRMMNATALAIIVLAGTVLLAAGAAWFARQPMFAFRSIRLEGEVTRNSAATIRANAAPRLAGNYFTLDLQAARRAFESVPWVRHAVVHRVFPNRLVVKMEEHHPVAVWKGDEGNDRLVNSHGEVFEANLGDVDDDNLPEFAGEDDAAAASVLEMYRRLLPVLKPLDLAPARLALSGRGSWQLELDNGAEIEMGRGTDEEVVARVSRFVRTVTQVTARQRRNWDHADLRHADGYALRLKGPLSPVAAASEANE</sequence>
<dbReference type="InterPro" id="IPR005548">
    <property type="entry name" value="Cell_div_FtsQ/DivIB_C"/>
</dbReference>
<evidence type="ECO:0000256" key="1">
    <source>
        <dbReference type="ARBA" id="ARBA00004370"/>
    </source>
</evidence>
<dbReference type="EMBL" id="JBBUTG010000002">
    <property type="protein sequence ID" value="MEK8030073.1"/>
    <property type="molecule type" value="Genomic_DNA"/>
</dbReference>
<dbReference type="PROSITE" id="PS51779">
    <property type="entry name" value="POTRA"/>
    <property type="match status" value="1"/>
</dbReference>
<protein>
    <recommendedName>
        <fullName evidence="9">Cell division protein FtsQ</fullName>
    </recommendedName>
</protein>
<comment type="subcellular location">
    <subcellularLocation>
        <location evidence="9">Cell inner membrane</location>
        <topology evidence="9">Single-pass type II membrane protein</topology>
    </subcellularLocation>
    <subcellularLocation>
        <location evidence="1">Membrane</location>
    </subcellularLocation>
    <text evidence="9">Localizes to the division septum.</text>
</comment>
<dbReference type="Gene3D" id="3.10.20.310">
    <property type="entry name" value="membrane protein fhac"/>
    <property type="match status" value="1"/>
</dbReference>
<keyword evidence="6 9" id="KW-1133">Transmembrane helix</keyword>
<organism evidence="11 12">
    <name type="scientific">Ideonella lacteola</name>
    <dbReference type="NCBI Taxonomy" id="2984193"/>
    <lineage>
        <taxon>Bacteria</taxon>
        <taxon>Pseudomonadati</taxon>
        <taxon>Pseudomonadota</taxon>
        <taxon>Betaproteobacteria</taxon>
        <taxon>Burkholderiales</taxon>
        <taxon>Sphaerotilaceae</taxon>
        <taxon>Ideonella</taxon>
    </lineage>
</organism>
<keyword evidence="3 9" id="KW-0997">Cell inner membrane</keyword>
<keyword evidence="7 9" id="KW-0472">Membrane</keyword>
<dbReference type="RefSeq" id="WP_341424427.1">
    <property type="nucleotide sequence ID" value="NZ_JBBUTG010000002.1"/>
</dbReference>
<dbReference type="GO" id="GO:0051301">
    <property type="term" value="P:cell division"/>
    <property type="evidence" value="ECO:0007669"/>
    <property type="project" value="UniProtKB-KW"/>
</dbReference>
<keyword evidence="2 9" id="KW-1003">Cell membrane</keyword>
<keyword evidence="5 9" id="KW-0812">Transmembrane</keyword>
<keyword evidence="8 9" id="KW-0131">Cell cycle</keyword>
<dbReference type="InterPro" id="IPR026579">
    <property type="entry name" value="FtsQ"/>
</dbReference>
<evidence type="ECO:0000256" key="6">
    <source>
        <dbReference type="ARBA" id="ARBA00022989"/>
    </source>
</evidence>
<dbReference type="PANTHER" id="PTHR35851:SF1">
    <property type="entry name" value="CELL DIVISION PROTEIN FTSQ"/>
    <property type="match status" value="1"/>
</dbReference>
<dbReference type="Proteomes" id="UP001371218">
    <property type="component" value="Unassembled WGS sequence"/>
</dbReference>
<comment type="similarity">
    <text evidence="9">Belongs to the FtsQ/DivIB family. FtsQ subfamily.</text>
</comment>
<evidence type="ECO:0000256" key="2">
    <source>
        <dbReference type="ARBA" id="ARBA00022475"/>
    </source>
</evidence>
<dbReference type="HAMAP" id="MF_00911">
    <property type="entry name" value="FtsQ_subfam"/>
    <property type="match status" value="1"/>
</dbReference>
<dbReference type="Pfam" id="PF08478">
    <property type="entry name" value="POTRA_1"/>
    <property type="match status" value="1"/>
</dbReference>
<dbReference type="InterPro" id="IPR045335">
    <property type="entry name" value="FtsQ_C_sf"/>
</dbReference>
<proteinExistence type="inferred from homology"/>
<dbReference type="InterPro" id="IPR013685">
    <property type="entry name" value="POTRA_FtsQ_type"/>
</dbReference>
<evidence type="ECO:0000256" key="9">
    <source>
        <dbReference type="HAMAP-Rule" id="MF_00911"/>
    </source>
</evidence>
<evidence type="ECO:0000256" key="3">
    <source>
        <dbReference type="ARBA" id="ARBA00022519"/>
    </source>
</evidence>
<evidence type="ECO:0000256" key="5">
    <source>
        <dbReference type="ARBA" id="ARBA00022692"/>
    </source>
</evidence>
<keyword evidence="12" id="KW-1185">Reference proteome</keyword>